<dbReference type="CDD" id="cd17321">
    <property type="entry name" value="MFS_MMR_MDR_like"/>
    <property type="match status" value="1"/>
</dbReference>
<evidence type="ECO:0000256" key="3">
    <source>
        <dbReference type="ARBA" id="ARBA00022475"/>
    </source>
</evidence>
<evidence type="ECO:0000259" key="8">
    <source>
        <dbReference type="PROSITE" id="PS50850"/>
    </source>
</evidence>
<organism evidence="9 10">
    <name type="scientific">Limnobacter profundi</name>
    <dbReference type="NCBI Taxonomy" id="2732163"/>
    <lineage>
        <taxon>Bacteria</taxon>
        <taxon>Pseudomonadati</taxon>
        <taxon>Pseudomonadota</taxon>
        <taxon>Betaproteobacteria</taxon>
        <taxon>Burkholderiales</taxon>
        <taxon>Burkholderiaceae</taxon>
        <taxon>Limnobacter</taxon>
    </lineage>
</organism>
<name>A0ABX6N1H9_9BURK</name>
<dbReference type="InterPro" id="IPR011701">
    <property type="entry name" value="MFS"/>
</dbReference>
<dbReference type="Gene3D" id="1.20.1250.20">
    <property type="entry name" value="MFS general substrate transporter like domains"/>
    <property type="match status" value="1"/>
</dbReference>
<dbReference type="Pfam" id="PF07690">
    <property type="entry name" value="MFS_1"/>
    <property type="match status" value="1"/>
</dbReference>
<feature type="transmembrane region" description="Helical" evidence="7">
    <location>
        <begin position="329"/>
        <end position="349"/>
    </location>
</feature>
<evidence type="ECO:0000313" key="9">
    <source>
        <dbReference type="EMBL" id="QJR28229.1"/>
    </source>
</evidence>
<reference evidence="9 10" key="1">
    <citation type="submission" date="2020-05" db="EMBL/GenBank/DDBJ databases">
        <title>Compete genome of Limnobacter sp. SAORIC-580.</title>
        <authorList>
            <person name="Song J."/>
            <person name="Cho J.-C."/>
        </authorList>
    </citation>
    <scope>NUCLEOTIDE SEQUENCE [LARGE SCALE GENOMIC DNA]</scope>
    <source>
        <strain evidence="9 10">SAORIC-580</strain>
    </source>
</reference>
<feature type="transmembrane region" description="Helical" evidence="7">
    <location>
        <begin position="221"/>
        <end position="242"/>
    </location>
</feature>
<feature type="transmembrane region" description="Helical" evidence="7">
    <location>
        <begin position="46"/>
        <end position="64"/>
    </location>
</feature>
<dbReference type="PANTHER" id="PTHR42718">
    <property type="entry name" value="MAJOR FACILITATOR SUPERFAMILY MULTIDRUG TRANSPORTER MFSC"/>
    <property type="match status" value="1"/>
</dbReference>
<keyword evidence="5 7" id="KW-1133">Transmembrane helix</keyword>
<dbReference type="InterPro" id="IPR036259">
    <property type="entry name" value="MFS_trans_sf"/>
</dbReference>
<dbReference type="PROSITE" id="PS51257">
    <property type="entry name" value="PROKAR_LIPOPROTEIN"/>
    <property type="match status" value="1"/>
</dbReference>
<evidence type="ECO:0000256" key="6">
    <source>
        <dbReference type="ARBA" id="ARBA00023136"/>
    </source>
</evidence>
<keyword evidence="6 7" id="KW-0472">Membrane</keyword>
<protein>
    <submittedName>
        <fullName evidence="9">MFS transporter</fullName>
    </submittedName>
</protein>
<keyword evidence="10" id="KW-1185">Reference proteome</keyword>
<feature type="transmembrane region" description="Helical" evidence="7">
    <location>
        <begin position="197"/>
        <end position="215"/>
    </location>
</feature>
<keyword evidence="2" id="KW-0813">Transport</keyword>
<feature type="transmembrane region" description="Helical" evidence="7">
    <location>
        <begin position="400"/>
        <end position="417"/>
    </location>
</feature>
<proteinExistence type="predicted"/>
<dbReference type="InterPro" id="IPR020846">
    <property type="entry name" value="MFS_dom"/>
</dbReference>
<dbReference type="Gene3D" id="1.20.1720.10">
    <property type="entry name" value="Multidrug resistance protein D"/>
    <property type="match status" value="1"/>
</dbReference>
<dbReference type="SUPFAM" id="SSF103473">
    <property type="entry name" value="MFS general substrate transporter"/>
    <property type="match status" value="1"/>
</dbReference>
<comment type="subcellular location">
    <subcellularLocation>
        <location evidence="1">Cell membrane</location>
        <topology evidence="1">Multi-pass membrane protein</topology>
    </subcellularLocation>
</comment>
<accession>A0ABX6N1H9</accession>
<dbReference type="EMBL" id="CP053084">
    <property type="protein sequence ID" value="QJR28229.1"/>
    <property type="molecule type" value="Genomic_DNA"/>
</dbReference>
<evidence type="ECO:0000256" key="7">
    <source>
        <dbReference type="SAM" id="Phobius"/>
    </source>
</evidence>
<feature type="transmembrane region" description="Helical" evidence="7">
    <location>
        <begin position="355"/>
        <end position="379"/>
    </location>
</feature>
<evidence type="ECO:0000256" key="1">
    <source>
        <dbReference type="ARBA" id="ARBA00004651"/>
    </source>
</evidence>
<gene>
    <name evidence="9" type="ORF">HKT17_00165</name>
</gene>
<feature type="transmembrane region" description="Helical" evidence="7">
    <location>
        <begin position="470"/>
        <end position="490"/>
    </location>
</feature>
<feature type="transmembrane region" description="Helical" evidence="7">
    <location>
        <begin position="135"/>
        <end position="154"/>
    </location>
</feature>
<dbReference type="PANTHER" id="PTHR42718:SF47">
    <property type="entry name" value="METHYL VIOLOGEN RESISTANCE PROTEIN SMVA"/>
    <property type="match status" value="1"/>
</dbReference>
<feature type="transmembrane region" description="Helical" evidence="7">
    <location>
        <begin position="290"/>
        <end position="317"/>
    </location>
</feature>
<evidence type="ECO:0000313" key="10">
    <source>
        <dbReference type="Proteomes" id="UP000501130"/>
    </source>
</evidence>
<feature type="domain" description="Major facilitator superfamily (MFS) profile" evidence="8">
    <location>
        <begin position="10"/>
        <end position="497"/>
    </location>
</feature>
<evidence type="ECO:0000256" key="2">
    <source>
        <dbReference type="ARBA" id="ARBA00022448"/>
    </source>
</evidence>
<evidence type="ECO:0000256" key="5">
    <source>
        <dbReference type="ARBA" id="ARBA00022989"/>
    </source>
</evidence>
<feature type="transmembrane region" description="Helical" evidence="7">
    <location>
        <begin position="76"/>
        <end position="93"/>
    </location>
</feature>
<feature type="transmembrane region" description="Helical" evidence="7">
    <location>
        <begin position="263"/>
        <end position="284"/>
    </location>
</feature>
<keyword evidence="3" id="KW-1003">Cell membrane</keyword>
<feature type="transmembrane region" description="Helical" evidence="7">
    <location>
        <begin position="160"/>
        <end position="185"/>
    </location>
</feature>
<feature type="transmembrane region" description="Helical" evidence="7">
    <location>
        <begin position="105"/>
        <end position="123"/>
    </location>
</feature>
<dbReference type="RefSeq" id="WP_171096888.1">
    <property type="nucleotide sequence ID" value="NZ_CP053084.1"/>
</dbReference>
<keyword evidence="4 7" id="KW-0812">Transmembrane</keyword>
<sequence length="500" mass="52605">MESSKARWIGLSVIALACVLYSMDLTVLNLAIPAISADLQPSSAQLLWIVDIYGFMVAGALITMGTLGDRIGRRRLLMIGAAAFGVASVLAAFSNSAEMLIVTRALHGLAGATIAPSTLSLIRNMFDDPAERMKAIGIWISSFSIGAVMGPLVGGVLLEYFWWGSVFLINVPVMILLLILAPRLLPEYKDESAGRMDLPSAALSLSAVLLLIYALKDTAEQGVNTMGALSFVGGLALGVWFVRRQAALKDPLIDLNLFKAPGFKAVLGTYLLSCLTMFGVYVYIAQYLQLVLGLTPLVAGAWTVPWALAFVVGTNITPWLAKQLGQAKLVVFGLLGTAIGFAGLALLSIKADMGLLVFATVVLALGLSPMFTLGTELIISSAPPEKAGAASALAETGAEFGGAVGIAVFGSIGVAIYRDRMESLLNPAWPSEIQRAAQDTLGGALASAVQLPAIEQISLLQAARHAFMEGMQLTSIAGAVLMLLASVLAYKSLKHLRTAH</sequence>
<dbReference type="Proteomes" id="UP000501130">
    <property type="component" value="Chromosome"/>
</dbReference>
<dbReference type="PROSITE" id="PS50850">
    <property type="entry name" value="MFS"/>
    <property type="match status" value="1"/>
</dbReference>
<evidence type="ECO:0000256" key="4">
    <source>
        <dbReference type="ARBA" id="ARBA00022692"/>
    </source>
</evidence>